<evidence type="ECO:0000256" key="2">
    <source>
        <dbReference type="ARBA" id="ARBA00022723"/>
    </source>
</evidence>
<keyword evidence="7" id="KW-0647">Proteasome</keyword>
<keyword evidence="1" id="KW-0645">Protease</keyword>
<dbReference type="SUPFAM" id="SSF102712">
    <property type="entry name" value="JAB1/MPN domain"/>
    <property type="match status" value="1"/>
</dbReference>
<keyword evidence="3" id="KW-0378">Hydrolase</keyword>
<evidence type="ECO:0000256" key="3">
    <source>
        <dbReference type="ARBA" id="ARBA00022801"/>
    </source>
</evidence>
<evidence type="ECO:0000256" key="4">
    <source>
        <dbReference type="ARBA" id="ARBA00022833"/>
    </source>
</evidence>
<dbReference type="Proteomes" id="UP000199545">
    <property type="component" value="Unassembled WGS sequence"/>
</dbReference>
<dbReference type="InterPro" id="IPR051929">
    <property type="entry name" value="VirAsm_ModProt"/>
</dbReference>
<keyword evidence="2" id="KW-0479">Metal-binding</keyword>
<dbReference type="AlphaFoldDB" id="A0A1I3LYK6"/>
<evidence type="ECO:0000256" key="5">
    <source>
        <dbReference type="ARBA" id="ARBA00023049"/>
    </source>
</evidence>
<evidence type="ECO:0000256" key="1">
    <source>
        <dbReference type="ARBA" id="ARBA00022670"/>
    </source>
</evidence>
<dbReference type="Pfam" id="PF14464">
    <property type="entry name" value="Prok-JAB"/>
    <property type="match status" value="1"/>
</dbReference>
<proteinExistence type="predicted"/>
<dbReference type="InterPro" id="IPR028090">
    <property type="entry name" value="JAB_dom_prok"/>
</dbReference>
<accession>A0A1I3LYK6</accession>
<evidence type="ECO:0000259" key="6">
    <source>
        <dbReference type="PROSITE" id="PS50249"/>
    </source>
</evidence>
<reference evidence="7 8" key="1">
    <citation type="submission" date="2016-10" db="EMBL/GenBank/DDBJ databases">
        <authorList>
            <person name="de Groot N.N."/>
        </authorList>
    </citation>
    <scope>NUCLEOTIDE SEQUENCE [LARGE SCALE GENOMIC DNA]</scope>
    <source>
        <strain evidence="7 8">DSM 44778</strain>
    </source>
</reference>
<keyword evidence="5" id="KW-0482">Metalloprotease</keyword>
<protein>
    <submittedName>
        <fullName evidence="7">Proteasome lid subunit RPN8/RPN11, contains Jab1/MPN metalloenzyme (JAMM) motif</fullName>
    </submittedName>
</protein>
<sequence>MPLSYFSIDSHVIKDIENYCHSQLPFQGYGILAGQAQRITHFFPITNTNACPCSFEFDPRAYLEIIKKLRDHRLDWIGIVHSHPLTEAYPSIRDLNQWCYQEKSCWILSFKEKELKLCAYYIQSGQVTPIIYEIL</sequence>
<dbReference type="OrthoDB" id="9802958at2"/>
<dbReference type="GO" id="GO:0008235">
    <property type="term" value="F:metalloexopeptidase activity"/>
    <property type="evidence" value="ECO:0007669"/>
    <property type="project" value="TreeGrafter"/>
</dbReference>
<name>A0A1I3LYK6_9BACL</name>
<dbReference type="PANTHER" id="PTHR34858">
    <property type="entry name" value="CYSO-CYSTEINE PEPTIDASE"/>
    <property type="match status" value="1"/>
</dbReference>
<evidence type="ECO:0000313" key="7">
    <source>
        <dbReference type="EMBL" id="SFI89516.1"/>
    </source>
</evidence>
<evidence type="ECO:0000313" key="8">
    <source>
        <dbReference type="Proteomes" id="UP000199545"/>
    </source>
</evidence>
<dbReference type="PROSITE" id="PS50249">
    <property type="entry name" value="MPN"/>
    <property type="match status" value="1"/>
</dbReference>
<dbReference type="CDD" id="cd08070">
    <property type="entry name" value="MPN_like"/>
    <property type="match status" value="1"/>
</dbReference>
<dbReference type="PANTHER" id="PTHR34858:SF1">
    <property type="entry name" value="CYSO-CYSTEINE PEPTIDASE"/>
    <property type="match status" value="1"/>
</dbReference>
<dbReference type="STRING" id="46223.SAMN05421852_102363"/>
<keyword evidence="8" id="KW-1185">Reference proteome</keyword>
<dbReference type="GO" id="GO:0008270">
    <property type="term" value="F:zinc ion binding"/>
    <property type="evidence" value="ECO:0007669"/>
    <property type="project" value="TreeGrafter"/>
</dbReference>
<gene>
    <name evidence="7" type="ORF">SAMN05421852_102363</name>
</gene>
<feature type="domain" description="MPN" evidence="6">
    <location>
        <begin position="6"/>
        <end position="135"/>
    </location>
</feature>
<dbReference type="GO" id="GO:0000502">
    <property type="term" value="C:proteasome complex"/>
    <property type="evidence" value="ECO:0007669"/>
    <property type="project" value="UniProtKB-KW"/>
</dbReference>
<keyword evidence="4" id="KW-0862">Zinc</keyword>
<dbReference type="InterPro" id="IPR037518">
    <property type="entry name" value="MPN"/>
</dbReference>
<organism evidence="7 8">
    <name type="scientific">Thermoflavimicrobium dichotomicum</name>
    <dbReference type="NCBI Taxonomy" id="46223"/>
    <lineage>
        <taxon>Bacteria</taxon>
        <taxon>Bacillati</taxon>
        <taxon>Bacillota</taxon>
        <taxon>Bacilli</taxon>
        <taxon>Bacillales</taxon>
        <taxon>Thermoactinomycetaceae</taxon>
        <taxon>Thermoflavimicrobium</taxon>
    </lineage>
</organism>
<dbReference type="RefSeq" id="WP_093228222.1">
    <property type="nucleotide sequence ID" value="NZ_FORR01000002.1"/>
</dbReference>
<dbReference type="Gene3D" id="3.40.140.10">
    <property type="entry name" value="Cytidine Deaminase, domain 2"/>
    <property type="match status" value="1"/>
</dbReference>
<dbReference type="EMBL" id="FORR01000002">
    <property type="protein sequence ID" value="SFI89516.1"/>
    <property type="molecule type" value="Genomic_DNA"/>
</dbReference>
<dbReference type="GO" id="GO:0006508">
    <property type="term" value="P:proteolysis"/>
    <property type="evidence" value="ECO:0007669"/>
    <property type="project" value="UniProtKB-KW"/>
</dbReference>